<gene>
    <name evidence="20" type="ORF">GA0111570_10968</name>
</gene>
<dbReference type="EMBL" id="FMYF01000009">
    <property type="protein sequence ID" value="SDB92758.1"/>
    <property type="molecule type" value="Genomic_DNA"/>
</dbReference>
<evidence type="ECO:0000313" key="20">
    <source>
        <dbReference type="EMBL" id="SDB92758.1"/>
    </source>
</evidence>
<feature type="transmembrane region" description="Helical" evidence="18">
    <location>
        <begin position="56"/>
        <end position="78"/>
    </location>
</feature>
<keyword evidence="8" id="KW-0597">Phosphoprotein</keyword>
<organism evidence="20 21">
    <name type="scientific">Raineyella antarctica</name>
    <dbReference type="NCBI Taxonomy" id="1577474"/>
    <lineage>
        <taxon>Bacteria</taxon>
        <taxon>Bacillati</taxon>
        <taxon>Actinomycetota</taxon>
        <taxon>Actinomycetes</taxon>
        <taxon>Propionibacteriales</taxon>
        <taxon>Propionibacteriaceae</taxon>
        <taxon>Raineyella</taxon>
    </lineage>
</organism>
<dbReference type="InterPro" id="IPR036890">
    <property type="entry name" value="HATPase_C_sf"/>
</dbReference>
<feature type="transmembrane region" description="Helical" evidence="18">
    <location>
        <begin position="207"/>
        <end position="232"/>
    </location>
</feature>
<evidence type="ECO:0000256" key="2">
    <source>
        <dbReference type="ARBA" id="ARBA00001966"/>
    </source>
</evidence>
<evidence type="ECO:0000256" key="6">
    <source>
        <dbReference type="ARBA" id="ARBA00022485"/>
    </source>
</evidence>
<evidence type="ECO:0000256" key="11">
    <source>
        <dbReference type="ARBA" id="ARBA00022777"/>
    </source>
</evidence>
<keyword evidence="18" id="KW-0472">Membrane</keyword>
<evidence type="ECO:0000256" key="18">
    <source>
        <dbReference type="SAM" id="Phobius"/>
    </source>
</evidence>
<keyword evidence="14" id="KW-0902">Two-component regulatory system</keyword>
<dbReference type="GO" id="GO:0005737">
    <property type="term" value="C:cytoplasm"/>
    <property type="evidence" value="ECO:0007669"/>
    <property type="project" value="UniProtKB-SubCell"/>
</dbReference>
<reference evidence="20 21" key="1">
    <citation type="submission" date="2016-06" db="EMBL/GenBank/DDBJ databases">
        <authorList>
            <person name="Olsen C.W."/>
            <person name="Carey S."/>
            <person name="Hinshaw L."/>
            <person name="Karasin A.I."/>
        </authorList>
    </citation>
    <scope>NUCLEOTIDE SEQUENCE [LARGE SCALE GENOMIC DNA]</scope>
    <source>
        <strain evidence="20 21">LZ-22</strain>
    </source>
</reference>
<evidence type="ECO:0000256" key="9">
    <source>
        <dbReference type="ARBA" id="ARBA00022679"/>
    </source>
</evidence>
<evidence type="ECO:0000256" key="4">
    <source>
        <dbReference type="ARBA" id="ARBA00012438"/>
    </source>
</evidence>
<feature type="transmembrane region" description="Helical" evidence="18">
    <location>
        <begin position="162"/>
        <end position="195"/>
    </location>
</feature>
<keyword evidence="12" id="KW-0067">ATP-binding</keyword>
<keyword evidence="21" id="KW-1185">Reference proteome</keyword>
<dbReference type="Gene3D" id="1.20.5.1930">
    <property type="match status" value="1"/>
</dbReference>
<dbReference type="GO" id="GO:0016020">
    <property type="term" value="C:membrane"/>
    <property type="evidence" value="ECO:0007669"/>
    <property type="project" value="InterPro"/>
</dbReference>
<sequence length="674" mass="70938">MLACGAVCTAVVPAAGIAAGRIFPALLPVPNALAYLGVAGYAAWKRPDHRAAQRMVLWAVTMAAGYGAGAAYSAWVIGTGRTDWGWAGLLALQMLSWLGALALVALFLVFPDGTYRRPFDRGVVRGALVALLVLALCQVLGSQRISTGDLVWSDSAQATNPWALPALSWLGIVGAIGLGPGGALLTVLGAVLLLLRWRASGPQDRRRIAWPLLGIAATAVASLVLGGLHALLPPWPDWLQVVAWGPVILLVPVTLLLGMATGDLLDIRLVVRRSLLYGSLWLLITLAFVGITALAGAVAGSRTPLAMVIATTVLVGFVAAPARRRLEDLADRLVFGRRVERDRLLGEVGRRLAAASGVEDALPAVAEAVRQGLRASWVDVRLEGHGTAMAGSPTPTPAEAVPALVVPIEVDGVESGRIRCGPKLDGRYGDRDELLLETLGRQAVWAARYANLSRELSAKVAELEASRTRILRAEEIGRQRLERDLHDGVQQELVGLLTRLGLASHQLRRDPALAAATLTEAHADAREALEDLQELVHGIHPALLTDRGLVAAVEERAARMSIPVVVRSDTQTRTQRLPAAIETGAYFVVSECLTNVAKHAPTASATVAFATHQGSLRVVVSDDGPGFEARAPLGTGLGGLQDRVDALGGSLVVHSVPGGGTTITADIPTDRSTP</sequence>
<keyword evidence="10" id="KW-0547">Nucleotide-binding</keyword>
<dbReference type="GO" id="GO:0051539">
    <property type="term" value="F:4 iron, 4 sulfur cluster binding"/>
    <property type="evidence" value="ECO:0007669"/>
    <property type="project" value="UniProtKB-KW"/>
</dbReference>
<dbReference type="InterPro" id="IPR004358">
    <property type="entry name" value="Sig_transdc_His_kin-like_C"/>
</dbReference>
<keyword evidence="7" id="KW-0963">Cytoplasm</keyword>
<evidence type="ECO:0000256" key="13">
    <source>
        <dbReference type="ARBA" id="ARBA00023004"/>
    </source>
</evidence>
<dbReference type="PANTHER" id="PTHR24421:SF10">
    <property type="entry name" value="NITRATE_NITRITE SENSOR PROTEIN NARQ"/>
    <property type="match status" value="1"/>
</dbReference>
<evidence type="ECO:0000256" key="7">
    <source>
        <dbReference type="ARBA" id="ARBA00022490"/>
    </source>
</evidence>
<dbReference type="Proteomes" id="UP000199086">
    <property type="component" value="Unassembled WGS sequence"/>
</dbReference>
<dbReference type="STRING" id="1577474.GA0111570_10968"/>
<name>A0A1G6HF76_9ACTN</name>
<dbReference type="Pfam" id="PF02518">
    <property type="entry name" value="HATPase_c"/>
    <property type="match status" value="1"/>
</dbReference>
<evidence type="ECO:0000256" key="8">
    <source>
        <dbReference type="ARBA" id="ARBA00022553"/>
    </source>
</evidence>
<keyword evidence="15" id="KW-0479">Metal-binding</keyword>
<comment type="cofactor">
    <cofactor evidence="2">
        <name>[4Fe-4S] cluster</name>
        <dbReference type="ChEBI" id="CHEBI:49883"/>
    </cofactor>
</comment>
<keyword evidence="18" id="KW-1133">Transmembrane helix</keyword>
<keyword evidence="6" id="KW-0004">4Fe-4S</keyword>
<evidence type="ECO:0000256" key="10">
    <source>
        <dbReference type="ARBA" id="ARBA00022741"/>
    </source>
</evidence>
<keyword evidence="11 20" id="KW-0418">Kinase</keyword>
<feature type="transmembrane region" description="Helical" evidence="18">
    <location>
        <begin position="122"/>
        <end position="142"/>
    </location>
</feature>
<dbReference type="PRINTS" id="PR00344">
    <property type="entry name" value="BCTRLSENSOR"/>
</dbReference>
<protein>
    <recommendedName>
        <fullName evidence="5">Oxygen sensor histidine kinase NreB</fullName>
        <ecNumber evidence="4">2.7.13.3</ecNumber>
    </recommendedName>
    <alternativeName>
        <fullName evidence="17">Nitrogen regulation protein B</fullName>
    </alternativeName>
</protein>
<feature type="domain" description="Histidine kinase/HSP90-like ATPase" evidence="19">
    <location>
        <begin position="580"/>
        <end position="671"/>
    </location>
</feature>
<dbReference type="AlphaFoldDB" id="A0A1G6HF76"/>
<dbReference type="Pfam" id="PF07730">
    <property type="entry name" value="HisKA_3"/>
    <property type="match status" value="1"/>
</dbReference>
<evidence type="ECO:0000256" key="14">
    <source>
        <dbReference type="ARBA" id="ARBA00023012"/>
    </source>
</evidence>
<comment type="catalytic activity">
    <reaction evidence="1">
        <text>ATP + protein L-histidine = ADP + protein N-phospho-L-histidine.</text>
        <dbReference type="EC" id="2.7.13.3"/>
    </reaction>
</comment>
<feature type="transmembrane region" description="Helical" evidence="18">
    <location>
        <begin position="26"/>
        <end position="44"/>
    </location>
</feature>
<dbReference type="SMART" id="SM00387">
    <property type="entry name" value="HATPase_c"/>
    <property type="match status" value="1"/>
</dbReference>
<dbReference type="CDD" id="cd16917">
    <property type="entry name" value="HATPase_UhpB-NarQ-NarX-like"/>
    <property type="match status" value="1"/>
</dbReference>
<evidence type="ECO:0000256" key="12">
    <source>
        <dbReference type="ARBA" id="ARBA00022840"/>
    </source>
</evidence>
<feature type="transmembrane region" description="Helical" evidence="18">
    <location>
        <begin position="280"/>
        <end position="299"/>
    </location>
</feature>
<comment type="function">
    <text evidence="16">Member of the two-component regulatory system NreB/NreC involved in the control of dissimilatory nitrate/nitrite reduction in response to oxygen. NreB functions as a direct oxygen sensor histidine kinase which is autophosphorylated, in the absence of oxygen, probably at the conserved histidine residue, and transfers its phosphate group probably to a conserved aspartate residue of NreC. NreB/NreC activates the expression of the nitrate (narGHJI) and nitrite (nir) reductase operons, as well as the putative nitrate transporter gene narT.</text>
</comment>
<feature type="transmembrane region" description="Helical" evidence="18">
    <location>
        <begin position="238"/>
        <end position="259"/>
    </location>
</feature>
<dbReference type="PANTHER" id="PTHR24421">
    <property type="entry name" value="NITRATE/NITRITE SENSOR PROTEIN NARX-RELATED"/>
    <property type="match status" value="1"/>
</dbReference>
<keyword evidence="18" id="KW-0812">Transmembrane</keyword>
<dbReference type="SUPFAM" id="SSF55781">
    <property type="entry name" value="GAF domain-like"/>
    <property type="match status" value="1"/>
</dbReference>
<dbReference type="GO" id="GO:0000155">
    <property type="term" value="F:phosphorelay sensor kinase activity"/>
    <property type="evidence" value="ECO:0007669"/>
    <property type="project" value="InterPro"/>
</dbReference>
<accession>A0A1G6HF76</accession>
<dbReference type="InterPro" id="IPR050482">
    <property type="entry name" value="Sensor_HK_TwoCompSys"/>
</dbReference>
<evidence type="ECO:0000256" key="16">
    <source>
        <dbReference type="ARBA" id="ARBA00024827"/>
    </source>
</evidence>
<dbReference type="InterPro" id="IPR011712">
    <property type="entry name" value="Sig_transdc_His_kin_sub3_dim/P"/>
</dbReference>
<evidence type="ECO:0000256" key="3">
    <source>
        <dbReference type="ARBA" id="ARBA00004496"/>
    </source>
</evidence>
<dbReference type="Gene3D" id="3.30.565.10">
    <property type="entry name" value="Histidine kinase-like ATPase, C-terminal domain"/>
    <property type="match status" value="1"/>
</dbReference>
<keyword evidence="9" id="KW-0808">Transferase</keyword>
<evidence type="ECO:0000259" key="19">
    <source>
        <dbReference type="SMART" id="SM00387"/>
    </source>
</evidence>
<evidence type="ECO:0000256" key="5">
    <source>
        <dbReference type="ARBA" id="ARBA00017322"/>
    </source>
</evidence>
<keyword evidence="15" id="KW-0411">Iron-sulfur</keyword>
<dbReference type="EC" id="2.7.13.3" evidence="4"/>
<dbReference type="SUPFAM" id="SSF55874">
    <property type="entry name" value="ATPase domain of HSP90 chaperone/DNA topoisomerase II/histidine kinase"/>
    <property type="match status" value="1"/>
</dbReference>
<keyword evidence="13" id="KW-0408">Iron</keyword>
<evidence type="ECO:0000313" key="21">
    <source>
        <dbReference type="Proteomes" id="UP000199086"/>
    </source>
</evidence>
<dbReference type="GO" id="GO:0046983">
    <property type="term" value="F:protein dimerization activity"/>
    <property type="evidence" value="ECO:0007669"/>
    <property type="project" value="InterPro"/>
</dbReference>
<comment type="subcellular location">
    <subcellularLocation>
        <location evidence="3">Cytoplasm</location>
    </subcellularLocation>
</comment>
<dbReference type="GO" id="GO:0005524">
    <property type="term" value="F:ATP binding"/>
    <property type="evidence" value="ECO:0007669"/>
    <property type="project" value="UniProtKB-KW"/>
</dbReference>
<feature type="transmembrane region" description="Helical" evidence="18">
    <location>
        <begin position="84"/>
        <end position="110"/>
    </location>
</feature>
<evidence type="ECO:0000256" key="1">
    <source>
        <dbReference type="ARBA" id="ARBA00000085"/>
    </source>
</evidence>
<dbReference type="InterPro" id="IPR003594">
    <property type="entry name" value="HATPase_dom"/>
</dbReference>
<evidence type="ECO:0000256" key="15">
    <source>
        <dbReference type="ARBA" id="ARBA00023014"/>
    </source>
</evidence>
<evidence type="ECO:0000256" key="17">
    <source>
        <dbReference type="ARBA" id="ARBA00030800"/>
    </source>
</evidence>
<proteinExistence type="predicted"/>